<organism evidence="13 14">
    <name type="scientific">Elysia marginata</name>
    <dbReference type="NCBI Taxonomy" id="1093978"/>
    <lineage>
        <taxon>Eukaryota</taxon>
        <taxon>Metazoa</taxon>
        <taxon>Spiralia</taxon>
        <taxon>Lophotrochozoa</taxon>
        <taxon>Mollusca</taxon>
        <taxon>Gastropoda</taxon>
        <taxon>Heterobranchia</taxon>
        <taxon>Euthyneura</taxon>
        <taxon>Panpulmonata</taxon>
        <taxon>Sacoglossa</taxon>
        <taxon>Placobranchoidea</taxon>
        <taxon>Plakobranchidae</taxon>
        <taxon>Elysia</taxon>
    </lineage>
</organism>
<dbReference type="Pfam" id="PF00561">
    <property type="entry name" value="Abhydrolase_1"/>
    <property type="match status" value="1"/>
</dbReference>
<dbReference type="PANTHER" id="PTHR46118">
    <property type="entry name" value="PROTEIN ABHD11"/>
    <property type="match status" value="1"/>
</dbReference>
<protein>
    <recommendedName>
        <fullName evidence="7">sn-1-specific diacylglycerol lipase ABHD11</fullName>
        <ecNumber evidence="3">3.1.1.116</ecNumber>
    </recommendedName>
    <alternativeName>
        <fullName evidence="4">Alpha/beta hydrolase domain-containing protein 11</fullName>
    </alternativeName>
</protein>
<dbReference type="PANTHER" id="PTHR46118:SF4">
    <property type="entry name" value="PROTEIN ABHD11"/>
    <property type="match status" value="1"/>
</dbReference>
<dbReference type="EMBL" id="BMAT01013801">
    <property type="protein sequence ID" value="GFS20602.1"/>
    <property type="molecule type" value="Genomic_DNA"/>
</dbReference>
<comment type="catalytic activity">
    <reaction evidence="6">
        <text>a 1,3-diacyl-sn-glycerol + H2O = a 1-acyl-sn-glycerol + a fatty acid + H(+)</text>
        <dbReference type="Rhea" id="RHEA:38503"/>
        <dbReference type="ChEBI" id="CHEBI:15377"/>
        <dbReference type="ChEBI" id="CHEBI:15378"/>
        <dbReference type="ChEBI" id="CHEBI:28868"/>
        <dbReference type="ChEBI" id="CHEBI:64683"/>
        <dbReference type="ChEBI" id="CHEBI:77272"/>
    </reaction>
</comment>
<proteinExistence type="inferred from homology"/>
<evidence type="ECO:0000256" key="3">
    <source>
        <dbReference type="ARBA" id="ARBA00026104"/>
    </source>
</evidence>
<keyword evidence="2" id="KW-0378">Hydrolase</keyword>
<dbReference type="AlphaFoldDB" id="A0AAV4JGN1"/>
<dbReference type="InterPro" id="IPR000639">
    <property type="entry name" value="Epox_hydrolase-like"/>
</dbReference>
<feature type="domain" description="AB hydrolase-1" evidence="12">
    <location>
        <begin position="29"/>
        <end position="264"/>
    </location>
</feature>
<evidence type="ECO:0000313" key="14">
    <source>
        <dbReference type="Proteomes" id="UP000762676"/>
    </source>
</evidence>
<accession>A0AAV4JGN1</accession>
<dbReference type="SUPFAM" id="SSF53474">
    <property type="entry name" value="alpha/beta-Hydrolases"/>
    <property type="match status" value="1"/>
</dbReference>
<reference evidence="13 14" key="1">
    <citation type="journal article" date="2021" name="Elife">
        <title>Chloroplast acquisition without the gene transfer in kleptoplastic sea slugs, Plakobranchus ocellatus.</title>
        <authorList>
            <person name="Maeda T."/>
            <person name="Takahashi S."/>
            <person name="Yoshida T."/>
            <person name="Shimamura S."/>
            <person name="Takaki Y."/>
            <person name="Nagai Y."/>
            <person name="Toyoda A."/>
            <person name="Suzuki Y."/>
            <person name="Arimoto A."/>
            <person name="Ishii H."/>
            <person name="Satoh N."/>
            <person name="Nishiyama T."/>
            <person name="Hasebe M."/>
            <person name="Maruyama T."/>
            <person name="Minagawa J."/>
            <person name="Obokata J."/>
            <person name="Shigenobu S."/>
        </authorList>
    </citation>
    <scope>NUCLEOTIDE SEQUENCE [LARGE SCALE GENOMIC DNA]</scope>
</reference>
<dbReference type="PRINTS" id="PR00412">
    <property type="entry name" value="EPOXHYDRLASE"/>
</dbReference>
<dbReference type="PRINTS" id="PR00111">
    <property type="entry name" value="ABHYDROLASE"/>
</dbReference>
<keyword evidence="14" id="KW-1185">Reference proteome</keyword>
<comment type="catalytic activity">
    <reaction evidence="11">
        <text>1-octadecanoyl-2-(5Z,8Z,11Z,14Z-eicosatetraenoyl)-sn-glycerol + H2O = 2-(5Z,8Z,11Z,14Z-eicosatetraenoyl)-glycerol + octadecanoate + H(+)</text>
        <dbReference type="Rhea" id="RHEA:38507"/>
        <dbReference type="ChEBI" id="CHEBI:15377"/>
        <dbReference type="ChEBI" id="CHEBI:15378"/>
        <dbReference type="ChEBI" id="CHEBI:25629"/>
        <dbReference type="ChEBI" id="CHEBI:52392"/>
        <dbReference type="ChEBI" id="CHEBI:75728"/>
    </reaction>
</comment>
<dbReference type="EC" id="3.1.1.116" evidence="3"/>
<dbReference type="GO" id="GO:0016787">
    <property type="term" value="F:hydrolase activity"/>
    <property type="evidence" value="ECO:0007669"/>
    <property type="project" value="UniProtKB-KW"/>
</dbReference>
<gene>
    <name evidence="13" type="ORF">ElyMa_006903700</name>
</gene>
<evidence type="ECO:0000259" key="12">
    <source>
        <dbReference type="Pfam" id="PF00561"/>
    </source>
</evidence>
<evidence type="ECO:0000256" key="9">
    <source>
        <dbReference type="ARBA" id="ARBA00048504"/>
    </source>
</evidence>
<evidence type="ECO:0000256" key="2">
    <source>
        <dbReference type="ARBA" id="ARBA00022801"/>
    </source>
</evidence>
<comment type="caution">
    <text evidence="13">The sequence shown here is derived from an EMBL/GenBank/DDBJ whole genome shotgun (WGS) entry which is preliminary data.</text>
</comment>
<dbReference type="InterPro" id="IPR029058">
    <property type="entry name" value="AB_hydrolase_fold"/>
</dbReference>
<comment type="catalytic activity">
    <reaction evidence="10">
        <text>1-octadecanoyl-2-(9Z-octadecenoyl)-sn-glycerol + H2O = 2-(9Z-octadecenoyl)-glycerol + octadecanoate + H(+)</text>
        <dbReference type="Rhea" id="RHEA:77103"/>
        <dbReference type="ChEBI" id="CHEBI:15377"/>
        <dbReference type="ChEBI" id="CHEBI:15378"/>
        <dbReference type="ChEBI" id="CHEBI:25629"/>
        <dbReference type="ChEBI" id="CHEBI:73990"/>
        <dbReference type="ChEBI" id="CHEBI:75468"/>
    </reaction>
</comment>
<name>A0AAV4JGN1_9GAST</name>
<dbReference type="InterPro" id="IPR000073">
    <property type="entry name" value="AB_hydrolase_1"/>
</dbReference>
<evidence type="ECO:0000313" key="13">
    <source>
        <dbReference type="EMBL" id="GFS20602.1"/>
    </source>
</evidence>
<evidence type="ECO:0000256" key="4">
    <source>
        <dbReference type="ARBA" id="ARBA00042703"/>
    </source>
</evidence>
<comment type="catalytic activity">
    <reaction evidence="9">
        <text>1,2-didecanoylglycerol + H2O = decanoylglycerol + decanoate + H(+)</text>
        <dbReference type="Rhea" id="RHEA:48596"/>
        <dbReference type="ChEBI" id="CHEBI:11152"/>
        <dbReference type="ChEBI" id="CHEBI:15377"/>
        <dbReference type="ChEBI" id="CHEBI:15378"/>
        <dbReference type="ChEBI" id="CHEBI:27689"/>
        <dbReference type="ChEBI" id="CHEBI:90605"/>
    </reaction>
</comment>
<dbReference type="Gene3D" id="3.40.50.1820">
    <property type="entry name" value="alpha/beta hydrolase"/>
    <property type="match status" value="1"/>
</dbReference>
<comment type="catalytic activity">
    <reaction evidence="5">
        <text>a 1,2-diacyl-sn-glycerol + H2O = a 2-acylglycerol + a fatty acid + H(+)</text>
        <dbReference type="Rhea" id="RHEA:33275"/>
        <dbReference type="ChEBI" id="CHEBI:15377"/>
        <dbReference type="ChEBI" id="CHEBI:15378"/>
        <dbReference type="ChEBI" id="CHEBI:17389"/>
        <dbReference type="ChEBI" id="CHEBI:17815"/>
        <dbReference type="ChEBI" id="CHEBI:28868"/>
        <dbReference type="EC" id="3.1.1.116"/>
    </reaction>
</comment>
<evidence type="ECO:0000256" key="8">
    <source>
        <dbReference type="ARBA" id="ARBA00048283"/>
    </source>
</evidence>
<evidence type="ECO:0000256" key="11">
    <source>
        <dbReference type="ARBA" id="ARBA00048919"/>
    </source>
</evidence>
<comment type="catalytic activity">
    <reaction evidence="8">
        <text>1-octadecanoyl-2-(4Z,7Z,10Z,13Z,16Z,19Z-docosahexaenoyl)-sn-glycerol + H2O = 2-(4Z,7Z,10Z,13Z,16Z,19Z-docosahexaenoyl)-glycerol + octadecanoate + H(+)</text>
        <dbReference type="Rhea" id="RHEA:77107"/>
        <dbReference type="ChEBI" id="CHEBI:15377"/>
        <dbReference type="ChEBI" id="CHEBI:15378"/>
        <dbReference type="ChEBI" id="CHEBI:25629"/>
        <dbReference type="ChEBI" id="CHEBI:77129"/>
        <dbReference type="ChEBI" id="CHEBI:186738"/>
    </reaction>
</comment>
<evidence type="ECO:0000256" key="1">
    <source>
        <dbReference type="ARBA" id="ARBA00008645"/>
    </source>
</evidence>
<comment type="similarity">
    <text evidence="1">Belongs to the AB hydrolase superfamily.</text>
</comment>
<evidence type="ECO:0000256" key="10">
    <source>
        <dbReference type="ARBA" id="ARBA00048513"/>
    </source>
</evidence>
<evidence type="ECO:0000256" key="6">
    <source>
        <dbReference type="ARBA" id="ARBA00043742"/>
    </source>
</evidence>
<evidence type="ECO:0000256" key="7">
    <source>
        <dbReference type="ARBA" id="ARBA00044064"/>
    </source>
</evidence>
<sequence length="284" mass="32086">MFQCCTTDKGLSYKVYPEQEASVNLQKTPIVLAHGLFGSKGLFDSVCKQISRDGRKVFAYDARNHGDSEKSVEFTYSCMADDLNDFIDNQGLTQPIVMGHSMGGKTAMTLALAKPQKLKALIAIDIAPIKSPTKDKFVEYAHAMKALSFPTDTSLNESKAWAKKELLNTVQDEQILDYLLTNLIVDEKGQVKWRHVLDAFVNNSDQLSFLEPQNRPFTKPALFVFGEKSEHYRSEGLEKVETYFPNAEVRPIKDSGHFLYDDKPAEFVSVVQRFCNSLDGRYQF</sequence>
<evidence type="ECO:0000256" key="5">
    <source>
        <dbReference type="ARBA" id="ARBA00043667"/>
    </source>
</evidence>
<dbReference type="Proteomes" id="UP000762676">
    <property type="component" value="Unassembled WGS sequence"/>
</dbReference>